<dbReference type="GO" id="GO:0003755">
    <property type="term" value="F:peptidyl-prolyl cis-trans isomerase activity"/>
    <property type="evidence" value="ECO:0007669"/>
    <property type="project" value="UniProtKB-UniRule"/>
</dbReference>
<comment type="caution">
    <text evidence="10">The sequence shown here is derived from an EMBL/GenBank/DDBJ whole genome shotgun (WGS) entry which is preliminary data.</text>
</comment>
<name>A0AA90S9G5_9ACTN</name>
<feature type="domain" description="PPIase cyclophilin-type" evidence="9">
    <location>
        <begin position="13"/>
        <end position="175"/>
    </location>
</feature>
<evidence type="ECO:0000259" key="9">
    <source>
        <dbReference type="PROSITE" id="PS50072"/>
    </source>
</evidence>
<keyword evidence="5" id="KW-0963">Cytoplasm</keyword>
<dbReference type="PROSITE" id="PS50072">
    <property type="entry name" value="CSA_PPIASE_2"/>
    <property type="match status" value="1"/>
</dbReference>
<dbReference type="InterPro" id="IPR029000">
    <property type="entry name" value="Cyclophilin-like_dom_sf"/>
</dbReference>
<dbReference type="RefSeq" id="WP_305112627.1">
    <property type="nucleotide sequence ID" value="NZ_BAAAII010000008.1"/>
</dbReference>
<dbReference type="Proteomes" id="UP001178281">
    <property type="component" value="Unassembled WGS sequence"/>
</dbReference>
<dbReference type="EMBL" id="JAUTIX010000008">
    <property type="protein sequence ID" value="MDP0400175.1"/>
    <property type="molecule type" value="Genomic_DNA"/>
</dbReference>
<dbReference type="PANTHER" id="PTHR45625">
    <property type="entry name" value="PEPTIDYL-PROLYL CIS-TRANS ISOMERASE-RELATED"/>
    <property type="match status" value="1"/>
</dbReference>
<keyword evidence="6 8" id="KW-0697">Rotamase</keyword>
<dbReference type="PANTHER" id="PTHR45625:SF4">
    <property type="entry name" value="PEPTIDYLPROLYL ISOMERASE DOMAIN AND WD REPEAT-CONTAINING PROTEIN 1"/>
    <property type="match status" value="1"/>
</dbReference>
<evidence type="ECO:0000313" key="10">
    <source>
        <dbReference type="EMBL" id="MDP0400175.1"/>
    </source>
</evidence>
<dbReference type="FunFam" id="2.40.100.10:FF:000028">
    <property type="entry name" value="Peptidyl-prolyl cis-trans isomerase"/>
    <property type="match status" value="1"/>
</dbReference>
<dbReference type="SUPFAM" id="SSF50891">
    <property type="entry name" value="Cyclophilin-like"/>
    <property type="match status" value="1"/>
</dbReference>
<reference evidence="10" key="1">
    <citation type="submission" date="2023-08" db="EMBL/GenBank/DDBJ databases">
        <title>The draft genome of Tsukamurella strandjordii strain 050030.</title>
        <authorList>
            <person name="Zhao F."/>
            <person name="Feng Y."/>
            <person name="Zong Z."/>
        </authorList>
    </citation>
    <scope>NUCLEOTIDE SEQUENCE</scope>
    <source>
        <strain evidence="10">050030</strain>
    </source>
</reference>
<dbReference type="Gene3D" id="2.40.100.10">
    <property type="entry name" value="Cyclophilin-like"/>
    <property type="match status" value="1"/>
</dbReference>
<evidence type="ECO:0000256" key="6">
    <source>
        <dbReference type="ARBA" id="ARBA00023110"/>
    </source>
</evidence>
<dbReference type="Pfam" id="PF00160">
    <property type="entry name" value="Pro_isomerase"/>
    <property type="match status" value="1"/>
</dbReference>
<evidence type="ECO:0000256" key="4">
    <source>
        <dbReference type="ARBA" id="ARBA00007365"/>
    </source>
</evidence>
<dbReference type="PIRSF" id="PIRSF001467">
    <property type="entry name" value="Peptidylpro_ismrse"/>
    <property type="match status" value="1"/>
</dbReference>
<comment type="catalytic activity">
    <reaction evidence="1 8">
        <text>[protein]-peptidylproline (omega=180) = [protein]-peptidylproline (omega=0)</text>
        <dbReference type="Rhea" id="RHEA:16237"/>
        <dbReference type="Rhea" id="RHEA-COMP:10747"/>
        <dbReference type="Rhea" id="RHEA-COMP:10748"/>
        <dbReference type="ChEBI" id="CHEBI:83833"/>
        <dbReference type="ChEBI" id="CHEBI:83834"/>
        <dbReference type="EC" id="5.2.1.8"/>
    </reaction>
</comment>
<keyword evidence="11" id="KW-1185">Reference proteome</keyword>
<dbReference type="InterPro" id="IPR044666">
    <property type="entry name" value="Cyclophilin_A-like"/>
</dbReference>
<evidence type="ECO:0000256" key="8">
    <source>
        <dbReference type="RuleBase" id="RU363019"/>
    </source>
</evidence>
<keyword evidence="7 8" id="KW-0413">Isomerase</keyword>
<comment type="function">
    <text evidence="2 8">PPIases accelerate the folding of proteins. It catalyzes the cis-trans isomerization of proline imidic peptide bonds in oligopeptides.</text>
</comment>
<evidence type="ECO:0000256" key="1">
    <source>
        <dbReference type="ARBA" id="ARBA00000971"/>
    </source>
</evidence>
<dbReference type="GO" id="GO:0005737">
    <property type="term" value="C:cytoplasm"/>
    <property type="evidence" value="ECO:0007669"/>
    <property type="project" value="UniProtKB-SubCell"/>
</dbReference>
<protein>
    <recommendedName>
        <fullName evidence="8">Peptidyl-prolyl cis-trans isomerase</fullName>
        <shortName evidence="8">PPIase</shortName>
        <ecNumber evidence="8">5.2.1.8</ecNumber>
    </recommendedName>
</protein>
<dbReference type="AlphaFoldDB" id="A0AA90S9G5"/>
<comment type="subcellular location">
    <subcellularLocation>
        <location evidence="3">Cytoplasm</location>
    </subcellularLocation>
</comment>
<dbReference type="InterPro" id="IPR020892">
    <property type="entry name" value="Cyclophilin-type_PPIase_CS"/>
</dbReference>
<comment type="similarity">
    <text evidence="4 8">Belongs to the cyclophilin-type PPIase family.</text>
</comment>
<evidence type="ECO:0000256" key="2">
    <source>
        <dbReference type="ARBA" id="ARBA00002388"/>
    </source>
</evidence>
<dbReference type="EC" id="5.2.1.8" evidence="8"/>
<evidence type="ECO:0000256" key="5">
    <source>
        <dbReference type="ARBA" id="ARBA00022490"/>
    </source>
</evidence>
<dbReference type="PRINTS" id="PR00153">
    <property type="entry name" value="CSAPPISMRASE"/>
</dbReference>
<evidence type="ECO:0000256" key="7">
    <source>
        <dbReference type="ARBA" id="ARBA00023235"/>
    </source>
</evidence>
<organism evidence="10 11">
    <name type="scientific">Tsukamurella strandjordii</name>
    <dbReference type="NCBI Taxonomy" id="147577"/>
    <lineage>
        <taxon>Bacteria</taxon>
        <taxon>Bacillati</taxon>
        <taxon>Actinomycetota</taxon>
        <taxon>Actinomycetes</taxon>
        <taxon>Mycobacteriales</taxon>
        <taxon>Tsukamurellaceae</taxon>
        <taxon>Tsukamurella</taxon>
    </lineage>
</organism>
<sequence length="177" mass="19018">MTNSNATAHATLHTSEGDIRIALFGNHAPVTVANFVGLAQGTKDYTTTNASGGSEGPFYDGSIFHRVIDGFMIQGGDPTGTGTGGPGYDFVDEFHPELKFDRPYLLAMANIGRPATNGSQFFVTVGKTPHLNNRHTIFGEVEDEDSKRIIDTIAHAPTDRADRPVKEVTINSITVEP</sequence>
<dbReference type="InterPro" id="IPR024936">
    <property type="entry name" value="Cyclophilin-type_PPIase"/>
</dbReference>
<dbReference type="PROSITE" id="PS00170">
    <property type="entry name" value="CSA_PPIASE_1"/>
    <property type="match status" value="1"/>
</dbReference>
<gene>
    <name evidence="10" type="ORF">Q7X28_19845</name>
</gene>
<evidence type="ECO:0000313" key="11">
    <source>
        <dbReference type="Proteomes" id="UP001178281"/>
    </source>
</evidence>
<dbReference type="InterPro" id="IPR002130">
    <property type="entry name" value="Cyclophilin-type_PPIase_dom"/>
</dbReference>
<evidence type="ECO:0000256" key="3">
    <source>
        <dbReference type="ARBA" id="ARBA00004496"/>
    </source>
</evidence>
<proteinExistence type="inferred from homology"/>
<accession>A0AA90S9G5</accession>
<dbReference type="GO" id="GO:0006457">
    <property type="term" value="P:protein folding"/>
    <property type="evidence" value="ECO:0007669"/>
    <property type="project" value="InterPro"/>
</dbReference>
<dbReference type="CDD" id="cd00317">
    <property type="entry name" value="cyclophilin"/>
    <property type="match status" value="1"/>
</dbReference>